<dbReference type="AlphaFoldDB" id="A0A8H3DZM5"/>
<evidence type="ECO:0000313" key="2">
    <source>
        <dbReference type="EMBL" id="CAE7156411.1"/>
    </source>
</evidence>
<accession>A0A8H3DZM5</accession>
<protein>
    <submittedName>
        <fullName evidence="2">Uncharacterized protein</fullName>
    </submittedName>
</protein>
<gene>
    <name evidence="2" type="ORF">RDB_LOCUS94442</name>
</gene>
<evidence type="ECO:0000256" key="1">
    <source>
        <dbReference type="SAM" id="MobiDB-lite"/>
    </source>
</evidence>
<name>A0A8H3DZM5_9AGAM</name>
<feature type="compositionally biased region" description="Low complexity" evidence="1">
    <location>
        <begin position="10"/>
        <end position="20"/>
    </location>
</feature>
<feature type="non-terminal residue" evidence="2">
    <location>
        <position position="1"/>
    </location>
</feature>
<organism evidence="2 3">
    <name type="scientific">Rhizoctonia solani</name>
    <dbReference type="NCBI Taxonomy" id="456999"/>
    <lineage>
        <taxon>Eukaryota</taxon>
        <taxon>Fungi</taxon>
        <taxon>Dikarya</taxon>
        <taxon>Basidiomycota</taxon>
        <taxon>Agaricomycotina</taxon>
        <taxon>Agaricomycetes</taxon>
        <taxon>Cantharellales</taxon>
        <taxon>Ceratobasidiaceae</taxon>
        <taxon>Rhizoctonia</taxon>
    </lineage>
</organism>
<comment type="caution">
    <text evidence="2">The sequence shown here is derived from an EMBL/GenBank/DDBJ whole genome shotgun (WGS) entry which is preliminary data.</text>
</comment>
<reference evidence="2" key="1">
    <citation type="submission" date="2021-01" db="EMBL/GenBank/DDBJ databases">
        <authorList>
            <person name="Kaushik A."/>
        </authorList>
    </citation>
    <scope>NUCLEOTIDE SEQUENCE</scope>
    <source>
        <strain evidence="2">AG5</strain>
    </source>
</reference>
<evidence type="ECO:0000313" key="3">
    <source>
        <dbReference type="Proteomes" id="UP000663827"/>
    </source>
</evidence>
<proteinExistence type="predicted"/>
<dbReference type="EMBL" id="CAJNJQ010001960">
    <property type="protein sequence ID" value="CAE7156411.1"/>
    <property type="molecule type" value="Genomic_DNA"/>
</dbReference>
<feature type="region of interest" description="Disordered" evidence="1">
    <location>
        <begin position="1"/>
        <end position="34"/>
    </location>
</feature>
<sequence length="165" mass="18669">CDERESPTGSSVGYHSSNSSESDDDSVHESNSNTSFNGVVEAWNKLDDIVIRVRTRSETFVYPPKLDFIPARGNDNGPLINQQSLRNRAFVGYWNCLYRSLDELNGMEPLSERMSVALGRAIEEVNGELDKLEDFAAALWEKECRTVERMRFWSNVFSGGYDDDA</sequence>
<dbReference type="Proteomes" id="UP000663827">
    <property type="component" value="Unassembled WGS sequence"/>
</dbReference>